<dbReference type="PROSITE" id="PS50931">
    <property type="entry name" value="HTH_LYSR"/>
    <property type="match status" value="1"/>
</dbReference>
<dbReference type="Proteomes" id="UP001611383">
    <property type="component" value="Chromosome"/>
</dbReference>
<dbReference type="EMBL" id="CP043494">
    <property type="protein sequence ID" value="WNG51991.1"/>
    <property type="molecule type" value="Genomic_DNA"/>
</dbReference>
<dbReference type="PANTHER" id="PTHR30118">
    <property type="entry name" value="HTH-TYPE TRANSCRIPTIONAL REGULATOR LEUO-RELATED"/>
    <property type="match status" value="1"/>
</dbReference>
<dbReference type="Gene3D" id="1.10.10.10">
    <property type="entry name" value="Winged helix-like DNA-binding domain superfamily/Winged helix DNA-binding domain"/>
    <property type="match status" value="1"/>
</dbReference>
<evidence type="ECO:0000256" key="1">
    <source>
        <dbReference type="ARBA" id="ARBA00009437"/>
    </source>
</evidence>
<evidence type="ECO:0000259" key="5">
    <source>
        <dbReference type="PROSITE" id="PS50931"/>
    </source>
</evidence>
<keyword evidence="2" id="KW-0805">Transcription regulation</keyword>
<reference evidence="6 7" key="1">
    <citation type="submission" date="2019-08" db="EMBL/GenBank/DDBJ databases">
        <title>Archangium and Cystobacter genomes.</title>
        <authorList>
            <person name="Chen I.-C.K."/>
            <person name="Wielgoss S."/>
        </authorList>
    </citation>
    <scope>NUCLEOTIDE SEQUENCE [LARGE SCALE GENOMIC DNA]</scope>
    <source>
        <strain evidence="6 7">Cbm 6</strain>
    </source>
</reference>
<evidence type="ECO:0000256" key="4">
    <source>
        <dbReference type="ARBA" id="ARBA00023163"/>
    </source>
</evidence>
<comment type="similarity">
    <text evidence="1">Belongs to the LysR transcriptional regulatory family.</text>
</comment>
<gene>
    <name evidence="6" type="ORF">F0U60_53715</name>
</gene>
<dbReference type="Gene3D" id="3.40.190.10">
    <property type="entry name" value="Periplasmic binding protein-like II"/>
    <property type="match status" value="2"/>
</dbReference>
<evidence type="ECO:0000256" key="2">
    <source>
        <dbReference type="ARBA" id="ARBA00023015"/>
    </source>
</evidence>
<dbReference type="Pfam" id="PF03466">
    <property type="entry name" value="LysR_substrate"/>
    <property type="match status" value="1"/>
</dbReference>
<dbReference type="SUPFAM" id="SSF53850">
    <property type="entry name" value="Periplasmic binding protein-like II"/>
    <property type="match status" value="1"/>
</dbReference>
<keyword evidence="4" id="KW-0804">Transcription</keyword>
<accession>A0ABY9X9E6</accession>
<dbReference type="PANTHER" id="PTHR30118:SF15">
    <property type="entry name" value="TRANSCRIPTIONAL REGULATORY PROTEIN"/>
    <property type="match status" value="1"/>
</dbReference>
<dbReference type="CDD" id="cd08417">
    <property type="entry name" value="PBP2_Nitroaromatics_like"/>
    <property type="match status" value="1"/>
</dbReference>
<keyword evidence="3" id="KW-0238">DNA-binding</keyword>
<keyword evidence="7" id="KW-1185">Reference proteome</keyword>
<dbReference type="InterPro" id="IPR037402">
    <property type="entry name" value="YidZ_PBP2"/>
</dbReference>
<proteinExistence type="inferred from homology"/>
<dbReference type="InterPro" id="IPR050389">
    <property type="entry name" value="LysR-type_TF"/>
</dbReference>
<dbReference type="Pfam" id="PF00126">
    <property type="entry name" value="HTH_1"/>
    <property type="match status" value="1"/>
</dbReference>
<dbReference type="InterPro" id="IPR036388">
    <property type="entry name" value="WH-like_DNA-bd_sf"/>
</dbReference>
<protein>
    <submittedName>
        <fullName evidence="6">LysR family transcriptional regulator</fullName>
    </submittedName>
</protein>
<dbReference type="SUPFAM" id="SSF46785">
    <property type="entry name" value="Winged helix' DNA-binding domain"/>
    <property type="match status" value="1"/>
</dbReference>
<dbReference type="InterPro" id="IPR036390">
    <property type="entry name" value="WH_DNA-bd_sf"/>
</dbReference>
<evidence type="ECO:0000313" key="6">
    <source>
        <dbReference type="EMBL" id="WNG51991.1"/>
    </source>
</evidence>
<organism evidence="6 7">
    <name type="scientific">Archangium minus</name>
    <dbReference type="NCBI Taxonomy" id="83450"/>
    <lineage>
        <taxon>Bacteria</taxon>
        <taxon>Pseudomonadati</taxon>
        <taxon>Myxococcota</taxon>
        <taxon>Myxococcia</taxon>
        <taxon>Myxococcales</taxon>
        <taxon>Cystobacterineae</taxon>
        <taxon>Archangiaceae</taxon>
        <taxon>Archangium</taxon>
    </lineage>
</organism>
<sequence>MIISYTDMNLSSLDLNLLLVLHTVLEEKSVAKAAASLHVTSSAVSNALGRLRGLLGDPLLVRQGRGLVPTRKATELAPRLRAALKELQGALEEADAPFVPAQTDRMFTLACSDNDQLARVPRIAAVFSARMPRATLRIVSIDQLEATDGLASGQVDAVIGPLEAATPGLHAAELYRDEAVMVVRRDHPKVGKRLSKQAFNELQHVDIWLSIEGPGVGHRFIEGFFQRHGLRRSVSLVVPSFAAAAMVAATTDLLAGLPRLVAESLAQHLPLRILELPVAPPPFQMHLLWHERTHADEGARFFRELVLGAMRPPGVG</sequence>
<feature type="domain" description="HTH lysR-type" evidence="5">
    <location>
        <begin position="13"/>
        <end position="70"/>
    </location>
</feature>
<dbReference type="InterPro" id="IPR005119">
    <property type="entry name" value="LysR_subst-bd"/>
</dbReference>
<dbReference type="InterPro" id="IPR000847">
    <property type="entry name" value="LysR_HTH_N"/>
</dbReference>
<evidence type="ECO:0000313" key="7">
    <source>
        <dbReference type="Proteomes" id="UP001611383"/>
    </source>
</evidence>
<evidence type="ECO:0000256" key="3">
    <source>
        <dbReference type="ARBA" id="ARBA00023125"/>
    </source>
</evidence>
<name>A0ABY9X9E6_9BACT</name>